<dbReference type="EMBL" id="JACHGF010000002">
    <property type="protein sequence ID" value="MBB5283429.1"/>
    <property type="molecule type" value="Genomic_DNA"/>
</dbReference>
<reference evidence="2 3" key="1">
    <citation type="submission" date="2020-08" db="EMBL/GenBank/DDBJ databases">
        <title>Genomic Encyclopedia of Type Strains, Phase IV (KMG-IV): sequencing the most valuable type-strain genomes for metagenomic binning, comparative biology and taxonomic classification.</title>
        <authorList>
            <person name="Goeker M."/>
        </authorList>
    </citation>
    <scope>NUCLEOTIDE SEQUENCE [LARGE SCALE GENOMIC DNA]</scope>
    <source>
        <strain evidence="2 3">DSM 105074</strain>
    </source>
</reference>
<keyword evidence="1" id="KW-0472">Membrane</keyword>
<keyword evidence="1" id="KW-1133">Transmembrane helix</keyword>
<evidence type="ECO:0000313" key="2">
    <source>
        <dbReference type="EMBL" id="MBB5283429.1"/>
    </source>
</evidence>
<keyword evidence="3" id="KW-1185">Reference proteome</keyword>
<feature type="transmembrane region" description="Helical" evidence="1">
    <location>
        <begin position="92"/>
        <end position="111"/>
    </location>
</feature>
<dbReference type="Proteomes" id="UP000557307">
    <property type="component" value="Unassembled WGS sequence"/>
</dbReference>
<dbReference type="RefSeq" id="WP_184172814.1">
    <property type="nucleotide sequence ID" value="NZ_JACHGF010000002.1"/>
</dbReference>
<protein>
    <submittedName>
        <fullName evidence="2">Putative membrane protein</fullName>
    </submittedName>
</protein>
<feature type="transmembrane region" description="Helical" evidence="1">
    <location>
        <begin position="32"/>
        <end position="55"/>
    </location>
</feature>
<keyword evidence="1" id="KW-0812">Transmembrane</keyword>
<dbReference type="PANTHER" id="PTHR36974">
    <property type="entry name" value="MEMBRANE PROTEIN-RELATED"/>
    <property type="match status" value="1"/>
</dbReference>
<dbReference type="PANTHER" id="PTHR36974:SF1">
    <property type="entry name" value="DOXX FAMILY MEMBRANE PROTEIN"/>
    <property type="match status" value="1"/>
</dbReference>
<dbReference type="AlphaFoldDB" id="A0A840TUS2"/>
<comment type="caution">
    <text evidence="2">The sequence shown here is derived from an EMBL/GenBank/DDBJ whole genome shotgun (WGS) entry which is preliminary data.</text>
</comment>
<proteinExistence type="predicted"/>
<name>A0A840TUS2_9BACT</name>
<feature type="transmembrane region" description="Helical" evidence="1">
    <location>
        <begin position="61"/>
        <end position="80"/>
    </location>
</feature>
<sequence length="114" mass="12585">MGAVIMGLLYIGAGINHFVNPRFYLKIMPPYLPAHALLVSLSGVAEVLLGAALLVPATRSWAAWGIIVLLIAVFPANLYMAYGAPFQSISPWIRWGRLPLQLVLIGWAYYYTRP</sequence>
<evidence type="ECO:0000313" key="3">
    <source>
        <dbReference type="Proteomes" id="UP000557307"/>
    </source>
</evidence>
<gene>
    <name evidence="2" type="ORF">HNQ92_001555</name>
</gene>
<organism evidence="2 3">
    <name type="scientific">Rhabdobacter roseus</name>
    <dbReference type="NCBI Taxonomy" id="1655419"/>
    <lineage>
        <taxon>Bacteria</taxon>
        <taxon>Pseudomonadati</taxon>
        <taxon>Bacteroidota</taxon>
        <taxon>Cytophagia</taxon>
        <taxon>Cytophagales</taxon>
        <taxon>Cytophagaceae</taxon>
        <taxon>Rhabdobacter</taxon>
    </lineage>
</organism>
<evidence type="ECO:0000256" key="1">
    <source>
        <dbReference type="SAM" id="Phobius"/>
    </source>
</evidence>
<accession>A0A840TUS2</accession>